<evidence type="ECO:0000313" key="3">
    <source>
        <dbReference type="Proteomes" id="UP000034119"/>
    </source>
</evidence>
<organism evidence="2 3">
    <name type="scientific">candidate division CPR1 bacterium GW2011_GWC1_49_13</name>
    <dbReference type="NCBI Taxonomy" id="1618342"/>
    <lineage>
        <taxon>Bacteria</taxon>
        <taxon>candidate division CPR1</taxon>
    </lineage>
</organism>
<keyword evidence="1" id="KW-1133">Transmembrane helix</keyword>
<keyword evidence="1" id="KW-0812">Transmembrane</keyword>
<protein>
    <submittedName>
        <fullName evidence="2">Uncharacterized protein</fullName>
    </submittedName>
</protein>
<dbReference type="EMBL" id="LCPW01000007">
    <property type="protein sequence ID" value="KKW05893.1"/>
    <property type="molecule type" value="Genomic_DNA"/>
</dbReference>
<evidence type="ECO:0000256" key="1">
    <source>
        <dbReference type="SAM" id="Phobius"/>
    </source>
</evidence>
<comment type="caution">
    <text evidence="2">The sequence shown here is derived from an EMBL/GenBank/DDBJ whole genome shotgun (WGS) entry which is preliminary data.</text>
</comment>
<proteinExistence type="predicted"/>
<gene>
    <name evidence="2" type="ORF">UY40_C0007G0032</name>
</gene>
<reference evidence="2 3" key="1">
    <citation type="journal article" date="2015" name="Nature">
        <title>rRNA introns, odd ribosomes, and small enigmatic genomes across a large radiation of phyla.</title>
        <authorList>
            <person name="Brown C.T."/>
            <person name="Hug L.A."/>
            <person name="Thomas B.C."/>
            <person name="Sharon I."/>
            <person name="Castelle C.J."/>
            <person name="Singh A."/>
            <person name="Wilkins M.J."/>
            <person name="Williams K.H."/>
            <person name="Banfield J.F."/>
        </authorList>
    </citation>
    <scope>NUCLEOTIDE SEQUENCE [LARGE SCALE GENOMIC DNA]</scope>
</reference>
<sequence>MSPEFKRTLYFLIPAVPVLASSYLVINQFMVYLTLLLPRINALKEELGEIYFISGILYSLTPLGPGETNLVNSYFQTTYWFLALSAVLLVGIIWNALRLRKEVVMPIVLIYCTLAISAVALTTRDITNLLFSVTSAYSQEIIQK</sequence>
<feature type="transmembrane region" description="Helical" evidence="1">
    <location>
        <begin position="104"/>
        <end position="123"/>
    </location>
</feature>
<keyword evidence="1" id="KW-0472">Membrane</keyword>
<evidence type="ECO:0000313" key="2">
    <source>
        <dbReference type="EMBL" id="KKW05893.1"/>
    </source>
</evidence>
<accession>A0A0G1VH61</accession>
<dbReference type="Proteomes" id="UP000034119">
    <property type="component" value="Unassembled WGS sequence"/>
</dbReference>
<feature type="transmembrane region" description="Helical" evidence="1">
    <location>
        <begin position="77"/>
        <end position="97"/>
    </location>
</feature>
<feature type="transmembrane region" description="Helical" evidence="1">
    <location>
        <begin position="12"/>
        <end position="35"/>
    </location>
</feature>
<name>A0A0G1VH61_9BACT</name>
<dbReference type="AlphaFoldDB" id="A0A0G1VH61"/>